<gene>
    <name evidence="1" type="ordered locus">Runsl_1009</name>
</gene>
<protein>
    <submittedName>
        <fullName evidence="1">Uncharacterized protein</fullName>
    </submittedName>
</protein>
<sequence>METFDKPLYKAQFNEPVKPYMSSTQALYFHYLYRDHPPADNAAVLHEIKELLADIKSALQSQRGQ</sequence>
<proteinExistence type="predicted"/>
<name>A0A7U3ZHU4_RUNSL</name>
<accession>A0A7U3ZHU4</accession>
<dbReference type="EMBL" id="CP002859">
    <property type="protein sequence ID" value="AEI47440.1"/>
    <property type="molecule type" value="Genomic_DNA"/>
</dbReference>
<keyword evidence="2" id="KW-1185">Reference proteome</keyword>
<dbReference type="KEGG" id="rsi:Runsl_1009"/>
<dbReference type="Proteomes" id="UP000000493">
    <property type="component" value="Chromosome"/>
</dbReference>
<evidence type="ECO:0000313" key="2">
    <source>
        <dbReference type="Proteomes" id="UP000000493"/>
    </source>
</evidence>
<dbReference type="RefSeq" id="WP_013926759.1">
    <property type="nucleotide sequence ID" value="NC_015703.1"/>
</dbReference>
<dbReference type="AlphaFoldDB" id="A0A7U3ZHU4"/>
<evidence type="ECO:0000313" key="1">
    <source>
        <dbReference type="EMBL" id="AEI47440.1"/>
    </source>
</evidence>
<organism evidence="1 2">
    <name type="scientific">Runella slithyformis (strain ATCC 29530 / DSM 19594 / LMG 11500 / NCIMB 11436 / LSU 4)</name>
    <dbReference type="NCBI Taxonomy" id="761193"/>
    <lineage>
        <taxon>Bacteria</taxon>
        <taxon>Pseudomonadati</taxon>
        <taxon>Bacteroidota</taxon>
        <taxon>Cytophagia</taxon>
        <taxon>Cytophagales</taxon>
        <taxon>Spirosomataceae</taxon>
        <taxon>Runella</taxon>
    </lineage>
</organism>
<reference evidence="2" key="1">
    <citation type="submission" date="2011-06" db="EMBL/GenBank/DDBJ databases">
        <title>The complete genome of chromosome of Runella slithyformis DSM 19594.</title>
        <authorList>
            <consortium name="US DOE Joint Genome Institute (JGI-PGF)"/>
            <person name="Lucas S."/>
            <person name="Han J."/>
            <person name="Lapidus A."/>
            <person name="Bruce D."/>
            <person name="Goodwin L."/>
            <person name="Pitluck S."/>
            <person name="Peters L."/>
            <person name="Kyrpides N."/>
            <person name="Mavromatis K."/>
            <person name="Ivanova N."/>
            <person name="Ovchinnikova G."/>
            <person name="Zhang X."/>
            <person name="Misra M."/>
            <person name="Detter J.C."/>
            <person name="Tapia R."/>
            <person name="Han C."/>
            <person name="Land M."/>
            <person name="Hauser L."/>
            <person name="Markowitz V."/>
            <person name="Cheng J.-F."/>
            <person name="Hugenholtz P."/>
            <person name="Woyke T."/>
            <person name="Wu D."/>
            <person name="Tindall B."/>
            <person name="Faehrich R."/>
            <person name="Brambilla E."/>
            <person name="Klenk H.-P."/>
            <person name="Eisen J.A."/>
        </authorList>
    </citation>
    <scope>NUCLEOTIDE SEQUENCE [LARGE SCALE GENOMIC DNA]</scope>
    <source>
        <strain evidence="2">ATCC 29530 / DSM 19594 / LMG 11500 / NCIMB 11436 / LSU 4</strain>
    </source>
</reference>
<reference evidence="1 2" key="2">
    <citation type="journal article" date="2012" name="Stand. Genomic Sci.">
        <title>Complete genome sequence of the aquatic bacterium Runella slithyformis type strain (LSU 4(T)).</title>
        <authorList>
            <person name="Copeland A."/>
            <person name="Zhang X."/>
            <person name="Misra M."/>
            <person name="Lapidus A."/>
            <person name="Nolan M."/>
            <person name="Lucas S."/>
            <person name="Deshpande S."/>
            <person name="Cheng J.F."/>
            <person name="Tapia R."/>
            <person name="Goodwin L.A."/>
            <person name="Pitluck S."/>
            <person name="Liolios K."/>
            <person name="Pagani I."/>
            <person name="Ivanova N."/>
            <person name="Mikhailova N."/>
            <person name="Pati A."/>
            <person name="Chen A."/>
            <person name="Palaniappan K."/>
            <person name="Land M."/>
            <person name="Hauser L."/>
            <person name="Pan C."/>
            <person name="Jeffries C.D."/>
            <person name="Detter J.C."/>
            <person name="Brambilla E.M."/>
            <person name="Rohde M."/>
            <person name="Djao O.D."/>
            <person name="Goker M."/>
            <person name="Sikorski J."/>
            <person name="Tindall B.J."/>
            <person name="Woyke T."/>
            <person name="Bristow J."/>
            <person name="Eisen J.A."/>
            <person name="Markowitz V."/>
            <person name="Hugenholtz P."/>
            <person name="Kyrpides N.C."/>
            <person name="Klenk H.P."/>
            <person name="Mavromatis K."/>
        </authorList>
    </citation>
    <scope>NUCLEOTIDE SEQUENCE [LARGE SCALE GENOMIC DNA]</scope>
    <source>
        <strain evidence="2">ATCC 29530 / DSM 19594 / LMG 11500 / NCIMB 11436 / LSU 4</strain>
    </source>
</reference>